<dbReference type="EMBL" id="JAEUAK010000007">
    <property type="protein sequence ID" value="MBW9054637.1"/>
    <property type="molecule type" value="Genomic_DNA"/>
</dbReference>
<dbReference type="PRINTS" id="PR00598">
    <property type="entry name" value="HTHMARR"/>
</dbReference>
<gene>
    <name evidence="2" type="ORF">JNB85_19735</name>
</gene>
<feature type="domain" description="HTH marR-type" evidence="1">
    <location>
        <begin position="21"/>
        <end position="151"/>
    </location>
</feature>
<dbReference type="Gene3D" id="1.10.10.10">
    <property type="entry name" value="Winged helix-like DNA-binding domain superfamily/Winged helix DNA-binding domain"/>
    <property type="match status" value="1"/>
</dbReference>
<sequence length="151" mass="16666">MSQGIDRNEQYQPRSHLNKDELALWQALKKISATTASVMRGEIGPGVSGADFSVLSRIEELGEQGLVLSQSELLKSLGWDKSRLSHQLTRMQERGLIERRRNGREAEVVLREAGSALLASARPKQVAIVQNYLSQLTEAEAEAVKTLAAKL</sequence>
<evidence type="ECO:0000313" key="3">
    <source>
        <dbReference type="Proteomes" id="UP000717752"/>
    </source>
</evidence>
<dbReference type="InterPro" id="IPR036388">
    <property type="entry name" value="WH-like_DNA-bd_sf"/>
</dbReference>
<proteinExistence type="predicted"/>
<protein>
    <submittedName>
        <fullName evidence="2">MarR family transcriptional regulator</fullName>
    </submittedName>
</protein>
<evidence type="ECO:0000313" key="2">
    <source>
        <dbReference type="EMBL" id="MBW9054637.1"/>
    </source>
</evidence>
<keyword evidence="3" id="KW-1185">Reference proteome</keyword>
<dbReference type="RefSeq" id="WP_220335991.1">
    <property type="nucleotide sequence ID" value="NZ_JAEUAK010000007.1"/>
</dbReference>
<dbReference type="PANTHER" id="PTHR33164">
    <property type="entry name" value="TRANSCRIPTIONAL REGULATOR, MARR FAMILY"/>
    <property type="match status" value="1"/>
</dbReference>
<dbReference type="PANTHER" id="PTHR33164:SF99">
    <property type="entry name" value="MARR FAMILY REGULATORY PROTEIN"/>
    <property type="match status" value="1"/>
</dbReference>
<reference evidence="2 3" key="1">
    <citation type="journal article" date="2021" name="MBio">
        <title>Poor Competitiveness of Bradyrhizobium in Pigeon Pea Root Colonization in Indian Soils.</title>
        <authorList>
            <person name="Chalasani D."/>
            <person name="Basu A."/>
            <person name="Pullabhotla S.V.S.R.N."/>
            <person name="Jorrin B."/>
            <person name="Neal A.L."/>
            <person name="Poole P.S."/>
            <person name="Podile A.R."/>
            <person name="Tkacz A."/>
        </authorList>
    </citation>
    <scope>NUCLEOTIDE SEQUENCE [LARGE SCALE GENOMIC DNA]</scope>
    <source>
        <strain evidence="2 3">HU56</strain>
    </source>
</reference>
<dbReference type="SMART" id="SM00347">
    <property type="entry name" value="HTH_MARR"/>
    <property type="match status" value="1"/>
</dbReference>
<evidence type="ECO:0000259" key="1">
    <source>
        <dbReference type="PROSITE" id="PS50995"/>
    </source>
</evidence>
<dbReference type="Pfam" id="PF12802">
    <property type="entry name" value="MarR_2"/>
    <property type="match status" value="1"/>
</dbReference>
<accession>A0ABS7GXC5</accession>
<dbReference type="InterPro" id="IPR000835">
    <property type="entry name" value="HTH_MarR-typ"/>
</dbReference>
<name>A0ABS7GXC5_9HYPH</name>
<comment type="caution">
    <text evidence="2">The sequence shown here is derived from an EMBL/GenBank/DDBJ whole genome shotgun (WGS) entry which is preliminary data.</text>
</comment>
<dbReference type="Proteomes" id="UP000717752">
    <property type="component" value="Unassembled WGS sequence"/>
</dbReference>
<dbReference type="PROSITE" id="PS50995">
    <property type="entry name" value="HTH_MARR_2"/>
    <property type="match status" value="1"/>
</dbReference>
<dbReference type="InterPro" id="IPR036390">
    <property type="entry name" value="WH_DNA-bd_sf"/>
</dbReference>
<organism evidence="2 3">
    <name type="scientific">Rhizobium mesosinicum</name>
    <dbReference type="NCBI Taxonomy" id="335017"/>
    <lineage>
        <taxon>Bacteria</taxon>
        <taxon>Pseudomonadati</taxon>
        <taxon>Pseudomonadota</taxon>
        <taxon>Alphaproteobacteria</taxon>
        <taxon>Hyphomicrobiales</taxon>
        <taxon>Rhizobiaceae</taxon>
        <taxon>Rhizobium/Agrobacterium group</taxon>
        <taxon>Rhizobium</taxon>
    </lineage>
</organism>
<dbReference type="InterPro" id="IPR039422">
    <property type="entry name" value="MarR/SlyA-like"/>
</dbReference>
<dbReference type="SUPFAM" id="SSF46785">
    <property type="entry name" value="Winged helix' DNA-binding domain"/>
    <property type="match status" value="1"/>
</dbReference>